<evidence type="ECO:0000313" key="2">
    <source>
        <dbReference type="EMBL" id="KAK1391124.1"/>
    </source>
</evidence>
<dbReference type="NCBIfam" id="TIGR01640">
    <property type="entry name" value="F_box_assoc_1"/>
    <property type="match status" value="1"/>
</dbReference>
<feature type="domain" description="F-box" evidence="1">
    <location>
        <begin position="5"/>
        <end position="53"/>
    </location>
</feature>
<comment type="caution">
    <text evidence="2">The sequence shown here is derived from an EMBL/GenBank/DDBJ whole genome shotgun (WGS) entry which is preliminary data.</text>
</comment>
<dbReference type="InterPro" id="IPR036047">
    <property type="entry name" value="F-box-like_dom_sf"/>
</dbReference>
<dbReference type="EMBL" id="JAUIZM010000004">
    <property type="protein sequence ID" value="KAK1391124.1"/>
    <property type="molecule type" value="Genomic_DNA"/>
</dbReference>
<dbReference type="PANTHER" id="PTHR31672:SF13">
    <property type="entry name" value="F-BOX PROTEIN CPR30-LIKE"/>
    <property type="match status" value="1"/>
</dbReference>
<dbReference type="InterPro" id="IPR017451">
    <property type="entry name" value="F-box-assoc_interact_dom"/>
</dbReference>
<evidence type="ECO:0000313" key="3">
    <source>
        <dbReference type="Proteomes" id="UP001237642"/>
    </source>
</evidence>
<evidence type="ECO:0000259" key="1">
    <source>
        <dbReference type="PROSITE" id="PS50181"/>
    </source>
</evidence>
<gene>
    <name evidence="2" type="ORF">POM88_019302</name>
</gene>
<dbReference type="InterPro" id="IPR050796">
    <property type="entry name" value="SCF_F-box_component"/>
</dbReference>
<organism evidence="2 3">
    <name type="scientific">Heracleum sosnowskyi</name>
    <dbReference type="NCBI Taxonomy" id="360622"/>
    <lineage>
        <taxon>Eukaryota</taxon>
        <taxon>Viridiplantae</taxon>
        <taxon>Streptophyta</taxon>
        <taxon>Embryophyta</taxon>
        <taxon>Tracheophyta</taxon>
        <taxon>Spermatophyta</taxon>
        <taxon>Magnoliopsida</taxon>
        <taxon>eudicotyledons</taxon>
        <taxon>Gunneridae</taxon>
        <taxon>Pentapetalae</taxon>
        <taxon>asterids</taxon>
        <taxon>campanulids</taxon>
        <taxon>Apiales</taxon>
        <taxon>Apiaceae</taxon>
        <taxon>Apioideae</taxon>
        <taxon>apioid superclade</taxon>
        <taxon>Tordylieae</taxon>
        <taxon>Tordyliinae</taxon>
        <taxon>Heracleum</taxon>
    </lineage>
</organism>
<reference evidence="2" key="2">
    <citation type="submission" date="2023-05" db="EMBL/GenBank/DDBJ databases">
        <authorList>
            <person name="Schelkunov M.I."/>
        </authorList>
    </citation>
    <scope>NUCLEOTIDE SEQUENCE</scope>
    <source>
        <strain evidence="2">Hsosn_3</strain>
        <tissue evidence="2">Leaf</tissue>
    </source>
</reference>
<dbReference type="SMART" id="SM00256">
    <property type="entry name" value="FBOX"/>
    <property type="match status" value="1"/>
</dbReference>
<reference evidence="2" key="1">
    <citation type="submission" date="2023-02" db="EMBL/GenBank/DDBJ databases">
        <title>Genome of toxic invasive species Heracleum sosnowskyi carries increased number of genes despite the absence of recent whole-genome duplications.</title>
        <authorList>
            <person name="Schelkunov M."/>
            <person name="Shtratnikova V."/>
            <person name="Makarenko M."/>
            <person name="Klepikova A."/>
            <person name="Omelchenko D."/>
            <person name="Novikova G."/>
            <person name="Obukhova E."/>
            <person name="Bogdanov V."/>
            <person name="Penin A."/>
            <person name="Logacheva M."/>
        </authorList>
    </citation>
    <scope>NUCLEOTIDE SEQUENCE</scope>
    <source>
        <strain evidence="2">Hsosn_3</strain>
        <tissue evidence="2">Leaf</tissue>
    </source>
</reference>
<proteinExistence type="predicted"/>
<dbReference type="Gene3D" id="3.30.565.10">
    <property type="entry name" value="Histidine kinase-like ATPase, C-terminal domain"/>
    <property type="match status" value="1"/>
</dbReference>
<keyword evidence="3" id="KW-1185">Reference proteome</keyword>
<dbReference type="PANTHER" id="PTHR31672">
    <property type="entry name" value="BNACNNG10540D PROTEIN"/>
    <property type="match status" value="1"/>
</dbReference>
<dbReference type="Proteomes" id="UP001237642">
    <property type="component" value="Unassembled WGS sequence"/>
</dbReference>
<sequence length="540" mass="62077">MSDNIHPQRYIPEEVVENILSWLPPVDIIRSTLVCRMWLGIVERSEFQKFQRVRAHKNPIAPRRYVRSPLPFETGEICIDRFTFHSDDAPLSITEEFNHPFLFTYYCDVVGSSNGVFLITDIEYNSLKMILWNPSIRRYFLIPTEDLEQVVDGSQELVLGMWYSPETDDYRVILLFYDFYEAPSPLFVRIFSLNTRTWSAYTKPVPRYHLSCPVSQVIVRDSLHWFARNTSGPNKILAFKSRDEVFSGIPLPPEVVNHYWILPALFDGCLAIYTFVKEDIQLWVMQEYCDVESWRVMLKLRTTDVVAPLEFRLSGEGSVEIFHFSRTDEELLCYNCAGKDNRTLDILCCEQPQMGFFTDSMGLYSESSYIVVSKDETNRSERFIAELVNLCVKSLDKKMSVDEEHSVAVLPDPASNTLTIRDNGMGLTEQDLLNSLDIRGDFGSSEDDTMSVTIFGGLKHLLRKVIVRTTEDQYVMEAQPGETLSLSKDTGGEVLARGTEVVLFLNDDQADCYLDKRVLTTLLNKYLGNSRRVFHVGVDE</sequence>
<dbReference type="PROSITE" id="PS50181">
    <property type="entry name" value="FBOX"/>
    <property type="match status" value="1"/>
</dbReference>
<protein>
    <recommendedName>
        <fullName evidence="1">F-box domain-containing protein</fullName>
    </recommendedName>
</protein>
<dbReference type="SUPFAM" id="SSF81383">
    <property type="entry name" value="F-box domain"/>
    <property type="match status" value="1"/>
</dbReference>
<dbReference type="Pfam" id="PF07734">
    <property type="entry name" value="FBA_1"/>
    <property type="match status" value="1"/>
</dbReference>
<dbReference type="InterPro" id="IPR036890">
    <property type="entry name" value="HATPase_C_sf"/>
</dbReference>
<accession>A0AAD8ITY6</accession>
<dbReference type="InterPro" id="IPR001810">
    <property type="entry name" value="F-box_dom"/>
</dbReference>
<dbReference type="InterPro" id="IPR006527">
    <property type="entry name" value="F-box-assoc_dom_typ1"/>
</dbReference>
<name>A0AAD8ITY6_9APIA</name>
<dbReference type="AlphaFoldDB" id="A0AAD8ITY6"/>
<dbReference type="Gene3D" id="1.20.1280.50">
    <property type="match status" value="1"/>
</dbReference>
<dbReference type="Pfam" id="PF00646">
    <property type="entry name" value="F-box"/>
    <property type="match status" value="1"/>
</dbReference>
<dbReference type="SUPFAM" id="SSF55874">
    <property type="entry name" value="ATPase domain of HSP90 chaperone/DNA topoisomerase II/histidine kinase"/>
    <property type="match status" value="1"/>
</dbReference>